<dbReference type="InterPro" id="IPR029058">
    <property type="entry name" value="AB_hydrolase_fold"/>
</dbReference>
<keyword evidence="3" id="KW-1185">Reference proteome</keyword>
<proteinExistence type="predicted"/>
<reference evidence="2 3" key="1">
    <citation type="journal article" date="2009" name="Stand. Genomic Sci.">
        <title>Complete genome sequence of Thermanaerovibrio acidaminovorans type strain (Su883).</title>
        <authorList>
            <person name="Chovatia M."/>
            <person name="Sikorski J."/>
            <person name="Schroder M."/>
            <person name="Lapidus A."/>
            <person name="Nolan M."/>
            <person name="Tice H."/>
            <person name="Glavina Del Rio T."/>
            <person name="Copeland A."/>
            <person name="Cheng J.F."/>
            <person name="Lucas S."/>
            <person name="Chen F."/>
            <person name="Bruce D."/>
            <person name="Goodwin L."/>
            <person name="Pitluck S."/>
            <person name="Ivanova N."/>
            <person name="Mavromatis K."/>
            <person name="Ovchinnikova G."/>
            <person name="Pati A."/>
            <person name="Chen A."/>
            <person name="Palaniappan K."/>
            <person name="Land M."/>
            <person name="Hauser L."/>
            <person name="Chang Y.J."/>
            <person name="Jeffries C.D."/>
            <person name="Chain P."/>
            <person name="Saunders E."/>
            <person name="Detter J.C."/>
            <person name="Brettin T."/>
            <person name="Rohde M."/>
            <person name="Goker M."/>
            <person name="Spring S."/>
            <person name="Bristow J."/>
            <person name="Markowitz V."/>
            <person name="Hugenholtz P."/>
            <person name="Kyrpides N.C."/>
            <person name="Klenk H.P."/>
            <person name="Eisen J.A."/>
        </authorList>
    </citation>
    <scope>NUCLEOTIDE SEQUENCE [LARGE SCALE GENOMIC DNA]</scope>
    <source>
        <strain evidence="3">ATCC 49978 / DSM 6589 / Su883</strain>
    </source>
</reference>
<sequence length="265" mass="29282">MLILKDVQLHYEVHGSEGPPLLMIAGLASDVSSWQSVLPELSKRFRVILVDNRGVGRSKPEDPEISIGLMADDCAALIDHLGYGPVHVLGHSMGGMVAMDLAIRHPQKARSLVLAATGDRVSGRNAMLFSDLADRYDRGGDLSDFYRTILYWILSPPFFEDRGMVDEAVDYLLAYPYKQSPRSFRGQVEAITSFRGLDLGRIQCPTLVLAGERDLLFPLEEARDLARRLRGAQIRVLAGAAHSVHEERPAEFVAAVEGFIKGVDR</sequence>
<gene>
    <name evidence="2" type="ordered locus">Taci_0511</name>
</gene>
<dbReference type="Proteomes" id="UP000002030">
    <property type="component" value="Chromosome"/>
</dbReference>
<dbReference type="STRING" id="525903.Taci_0511"/>
<name>D1B8Z4_THEAS</name>
<dbReference type="PANTHER" id="PTHR43433:SF5">
    <property type="entry name" value="AB HYDROLASE-1 DOMAIN-CONTAINING PROTEIN"/>
    <property type="match status" value="1"/>
</dbReference>
<dbReference type="AlphaFoldDB" id="D1B8Z4"/>
<dbReference type="GO" id="GO:0004806">
    <property type="term" value="F:triacylglycerol lipase activity"/>
    <property type="evidence" value="ECO:0007669"/>
    <property type="project" value="TreeGrafter"/>
</dbReference>
<evidence type="ECO:0000313" key="2">
    <source>
        <dbReference type="EMBL" id="ACZ18747.1"/>
    </source>
</evidence>
<dbReference type="OrthoDB" id="9775557at2"/>
<evidence type="ECO:0000259" key="1">
    <source>
        <dbReference type="Pfam" id="PF12697"/>
    </source>
</evidence>
<protein>
    <submittedName>
        <fullName evidence="2">Alpha/beta hydrolase fold protein</fullName>
    </submittedName>
</protein>
<dbReference type="HOGENOM" id="CLU_020336_50_1_0"/>
<dbReference type="EnsemblBacteria" id="ACZ18747">
    <property type="protein sequence ID" value="ACZ18747"/>
    <property type="gene ID" value="Taci_0511"/>
</dbReference>
<dbReference type="InterPro" id="IPR000073">
    <property type="entry name" value="AB_hydrolase_1"/>
</dbReference>
<feature type="domain" description="AB hydrolase-1" evidence="1">
    <location>
        <begin position="21"/>
        <end position="255"/>
    </location>
</feature>
<dbReference type="KEGG" id="tai:Taci_0511"/>
<organism evidence="2 3">
    <name type="scientific">Thermanaerovibrio acidaminovorans (strain ATCC 49978 / DSM 6589 / Su883)</name>
    <name type="common">Selenomonas acidaminovorans</name>
    <dbReference type="NCBI Taxonomy" id="525903"/>
    <lineage>
        <taxon>Bacteria</taxon>
        <taxon>Thermotogati</taxon>
        <taxon>Synergistota</taxon>
        <taxon>Synergistia</taxon>
        <taxon>Synergistales</taxon>
        <taxon>Synergistaceae</taxon>
        <taxon>Thermanaerovibrio</taxon>
    </lineage>
</organism>
<dbReference type="GO" id="GO:0046503">
    <property type="term" value="P:glycerolipid catabolic process"/>
    <property type="evidence" value="ECO:0007669"/>
    <property type="project" value="TreeGrafter"/>
</dbReference>
<dbReference type="eggNOG" id="COG2021">
    <property type="taxonomic scope" value="Bacteria"/>
</dbReference>
<evidence type="ECO:0000313" key="3">
    <source>
        <dbReference type="Proteomes" id="UP000002030"/>
    </source>
</evidence>
<dbReference type="EMBL" id="CP001818">
    <property type="protein sequence ID" value="ACZ18747.1"/>
    <property type="molecule type" value="Genomic_DNA"/>
</dbReference>
<dbReference type="PRINTS" id="PR00111">
    <property type="entry name" value="ABHYDROLASE"/>
</dbReference>
<dbReference type="Gene3D" id="3.40.50.1820">
    <property type="entry name" value="alpha/beta hydrolase"/>
    <property type="match status" value="1"/>
</dbReference>
<dbReference type="SUPFAM" id="SSF53474">
    <property type="entry name" value="alpha/beta-Hydrolases"/>
    <property type="match status" value="1"/>
</dbReference>
<dbReference type="Pfam" id="PF12697">
    <property type="entry name" value="Abhydrolase_6"/>
    <property type="match status" value="1"/>
</dbReference>
<dbReference type="RefSeq" id="WP_012869263.1">
    <property type="nucleotide sequence ID" value="NC_013522.1"/>
</dbReference>
<accession>D1B8Z4</accession>
<dbReference type="InterPro" id="IPR050471">
    <property type="entry name" value="AB_hydrolase"/>
</dbReference>
<keyword evidence="2" id="KW-0378">Hydrolase</keyword>
<dbReference type="PANTHER" id="PTHR43433">
    <property type="entry name" value="HYDROLASE, ALPHA/BETA FOLD FAMILY PROTEIN"/>
    <property type="match status" value="1"/>
</dbReference>